<keyword evidence="3" id="KW-1185">Reference proteome</keyword>
<feature type="compositionally biased region" description="Polar residues" evidence="1">
    <location>
        <begin position="1"/>
        <end position="11"/>
    </location>
</feature>
<accession>L9KM37</accession>
<dbReference type="InParanoid" id="L9KM37"/>
<feature type="region of interest" description="Disordered" evidence="1">
    <location>
        <begin position="59"/>
        <end position="91"/>
    </location>
</feature>
<organism evidence="2 3">
    <name type="scientific">Tupaia chinensis</name>
    <name type="common">Chinese tree shrew</name>
    <name type="synonym">Tupaia belangeri chinensis</name>
    <dbReference type="NCBI Taxonomy" id="246437"/>
    <lineage>
        <taxon>Eukaryota</taxon>
        <taxon>Metazoa</taxon>
        <taxon>Chordata</taxon>
        <taxon>Craniata</taxon>
        <taxon>Vertebrata</taxon>
        <taxon>Euteleostomi</taxon>
        <taxon>Mammalia</taxon>
        <taxon>Eutheria</taxon>
        <taxon>Euarchontoglires</taxon>
        <taxon>Scandentia</taxon>
        <taxon>Tupaiidae</taxon>
        <taxon>Tupaia</taxon>
    </lineage>
</organism>
<evidence type="ECO:0000256" key="1">
    <source>
        <dbReference type="SAM" id="MobiDB-lite"/>
    </source>
</evidence>
<feature type="compositionally biased region" description="Basic and acidic residues" evidence="1">
    <location>
        <begin position="76"/>
        <end position="91"/>
    </location>
</feature>
<dbReference type="EMBL" id="KB320773">
    <property type="protein sequence ID" value="ELW63534.1"/>
    <property type="molecule type" value="Genomic_DNA"/>
</dbReference>
<dbReference type="AlphaFoldDB" id="L9KM37"/>
<evidence type="ECO:0000313" key="3">
    <source>
        <dbReference type="Proteomes" id="UP000011518"/>
    </source>
</evidence>
<name>L9KM37_TUPCH</name>
<reference evidence="3" key="1">
    <citation type="submission" date="2012-07" db="EMBL/GenBank/DDBJ databases">
        <title>Genome of the Chinese tree shrew, a rising model animal genetically related to primates.</title>
        <authorList>
            <person name="Zhang G."/>
            <person name="Fan Y."/>
            <person name="Yao Y."/>
            <person name="Huang Z."/>
        </authorList>
    </citation>
    <scope>NUCLEOTIDE SEQUENCE [LARGE SCALE GENOMIC DNA]</scope>
</reference>
<dbReference type="Proteomes" id="UP000011518">
    <property type="component" value="Unassembled WGS sequence"/>
</dbReference>
<proteinExistence type="predicted"/>
<feature type="region of interest" description="Disordered" evidence="1">
    <location>
        <begin position="1"/>
        <end position="41"/>
    </location>
</feature>
<evidence type="ECO:0000313" key="2">
    <source>
        <dbReference type="EMBL" id="ELW63534.1"/>
    </source>
</evidence>
<feature type="compositionally biased region" description="Basic residues" evidence="1">
    <location>
        <begin position="17"/>
        <end position="30"/>
    </location>
</feature>
<reference evidence="3" key="2">
    <citation type="journal article" date="2013" name="Nat. Commun.">
        <title>Genome of the Chinese tree shrew.</title>
        <authorList>
            <person name="Fan Y."/>
            <person name="Huang Z.Y."/>
            <person name="Cao C.C."/>
            <person name="Chen C.S."/>
            <person name="Chen Y.X."/>
            <person name="Fan D.D."/>
            <person name="He J."/>
            <person name="Hou H.L."/>
            <person name="Hu L."/>
            <person name="Hu X.T."/>
            <person name="Jiang X.T."/>
            <person name="Lai R."/>
            <person name="Lang Y.S."/>
            <person name="Liang B."/>
            <person name="Liao S.G."/>
            <person name="Mu D."/>
            <person name="Ma Y.Y."/>
            <person name="Niu Y.Y."/>
            <person name="Sun X.Q."/>
            <person name="Xia J.Q."/>
            <person name="Xiao J."/>
            <person name="Xiong Z.Q."/>
            <person name="Xu L."/>
            <person name="Yang L."/>
            <person name="Zhang Y."/>
            <person name="Zhao W."/>
            <person name="Zhao X.D."/>
            <person name="Zheng Y.T."/>
            <person name="Zhou J.M."/>
            <person name="Zhu Y.B."/>
            <person name="Zhang G.J."/>
            <person name="Wang J."/>
            <person name="Yao Y.G."/>
        </authorList>
    </citation>
    <scope>NUCLEOTIDE SEQUENCE [LARGE SCALE GENOMIC DNA]</scope>
</reference>
<gene>
    <name evidence="2" type="ORF">TREES_T100020689</name>
</gene>
<protein>
    <submittedName>
        <fullName evidence="2">Uncharacterized protein</fullName>
    </submittedName>
</protein>
<sequence>MPRLQTCTGTREGSRQPHGHRHPGGTHGGHRVPCTAADGAPGQEAGLSLLAARLTETQARISRGGSGGPRSQVTLRGKESQGRSQRTDHGVRHLPARASQIWVGKHDPLREDTMLTSGRKGRHVRVKLEGSPQCLPGASVSKKLALLWGIPGHSPQAMLLQAQSPRTLIRERGPACRLLSLPRVTGGLNASLLTSGEPPC</sequence>